<dbReference type="Proteomes" id="UP001223586">
    <property type="component" value="Unassembled WGS sequence"/>
</dbReference>
<evidence type="ECO:0000313" key="7">
    <source>
        <dbReference type="EMBL" id="MDQ0175363.1"/>
    </source>
</evidence>
<reference evidence="7 8" key="1">
    <citation type="submission" date="2023-07" db="EMBL/GenBank/DDBJ databases">
        <title>Genomic Encyclopedia of Type Strains, Phase IV (KMG-IV): sequencing the most valuable type-strain genomes for metagenomic binning, comparative biology and taxonomic classification.</title>
        <authorList>
            <person name="Goeker M."/>
        </authorList>
    </citation>
    <scope>NUCLEOTIDE SEQUENCE [LARGE SCALE GENOMIC DNA]</scope>
    <source>
        <strain evidence="7 8">DSM 23837</strain>
    </source>
</reference>
<feature type="transmembrane region" description="Helical" evidence="6">
    <location>
        <begin position="157"/>
        <end position="178"/>
    </location>
</feature>
<dbReference type="EMBL" id="JAUSTT010000005">
    <property type="protein sequence ID" value="MDQ0175363.1"/>
    <property type="molecule type" value="Genomic_DNA"/>
</dbReference>
<keyword evidence="2" id="KW-1003">Cell membrane</keyword>
<feature type="transmembrane region" description="Helical" evidence="6">
    <location>
        <begin position="310"/>
        <end position="335"/>
    </location>
</feature>
<organism evidence="7 8">
    <name type="scientific">Bacillus chungangensis</name>
    <dbReference type="NCBI Taxonomy" id="587633"/>
    <lineage>
        <taxon>Bacteria</taxon>
        <taxon>Bacillati</taxon>
        <taxon>Bacillota</taxon>
        <taxon>Bacilli</taxon>
        <taxon>Bacillales</taxon>
        <taxon>Bacillaceae</taxon>
        <taxon>Bacillus</taxon>
    </lineage>
</organism>
<feature type="transmembrane region" description="Helical" evidence="6">
    <location>
        <begin position="185"/>
        <end position="206"/>
    </location>
</feature>
<feature type="transmembrane region" description="Helical" evidence="6">
    <location>
        <begin position="32"/>
        <end position="52"/>
    </location>
</feature>
<protein>
    <submittedName>
        <fullName evidence="7">Amino acid transporter</fullName>
    </submittedName>
</protein>
<evidence type="ECO:0000256" key="3">
    <source>
        <dbReference type="ARBA" id="ARBA00022692"/>
    </source>
</evidence>
<dbReference type="InterPro" id="IPR002293">
    <property type="entry name" value="AA/rel_permease1"/>
</dbReference>
<evidence type="ECO:0000256" key="2">
    <source>
        <dbReference type="ARBA" id="ARBA00022475"/>
    </source>
</evidence>
<keyword evidence="8" id="KW-1185">Reference proteome</keyword>
<feature type="transmembrane region" description="Helical" evidence="6">
    <location>
        <begin position="452"/>
        <end position="471"/>
    </location>
</feature>
<proteinExistence type="predicted"/>
<feature type="transmembrane region" description="Helical" evidence="6">
    <location>
        <begin position="259"/>
        <end position="282"/>
    </location>
</feature>
<dbReference type="Pfam" id="PF13520">
    <property type="entry name" value="AA_permease_2"/>
    <property type="match status" value="1"/>
</dbReference>
<sequence length="487" mass="52748">MYNQVGKAPYLIPLILREKENVMSPSQNLNKVLSRVDVLVLAFGAMIGWGWVVLSGDWILKAGSIGAMFAFVAGGILVIFVGLTYAELTTALPKAGGAHHFVKEGLGRRAAFFVSWALLFGYISVSAFEAVALPTVIEYIFPHYQVGYMWTIAGWDVYASWAAVGVIGAVLVTFINWIGVKQAAVLQIVLTVILALVGLMLIFGAAVGGDVQHMNPLFIGGAAGLMGVMIMTPFMFVGFDVIPQVAEEMNIPMKMIGKILLVSVALAVIWYMLIILGVSLSLPPPFLLTANLATADAMGAVFGSPFFAKVLIFGGVAGILTSWNAFMIGSSRIIYAMAKDGMLPQWFGRIHPTYKTPGNAILTVGLLSALSPLLGRPALAWFVNAGGLAIVFAYLLVALSFIVLRKTRADLDRPFRAGKTRVIGWIALLLSIGFVVMYMPGMPASLIWPYEWMITLAWWIVGLMLFVKSIFSSLSPARLHKHSEKTH</sequence>
<evidence type="ECO:0000256" key="1">
    <source>
        <dbReference type="ARBA" id="ARBA00004651"/>
    </source>
</evidence>
<keyword evidence="5 6" id="KW-0472">Membrane</keyword>
<dbReference type="Gene3D" id="1.20.1740.10">
    <property type="entry name" value="Amino acid/polyamine transporter I"/>
    <property type="match status" value="1"/>
</dbReference>
<dbReference type="PIRSF" id="PIRSF006060">
    <property type="entry name" value="AA_transporter"/>
    <property type="match status" value="1"/>
</dbReference>
<dbReference type="PANTHER" id="PTHR42770">
    <property type="entry name" value="AMINO ACID TRANSPORTER-RELATED"/>
    <property type="match status" value="1"/>
</dbReference>
<feature type="transmembrane region" description="Helical" evidence="6">
    <location>
        <begin position="422"/>
        <end position="440"/>
    </location>
</feature>
<name>A0ABT9WPZ1_9BACI</name>
<evidence type="ECO:0000256" key="6">
    <source>
        <dbReference type="SAM" id="Phobius"/>
    </source>
</evidence>
<feature type="transmembrane region" description="Helical" evidence="6">
    <location>
        <begin position="58"/>
        <end position="85"/>
    </location>
</feature>
<evidence type="ECO:0000313" key="8">
    <source>
        <dbReference type="Proteomes" id="UP001223586"/>
    </source>
</evidence>
<evidence type="ECO:0000256" key="4">
    <source>
        <dbReference type="ARBA" id="ARBA00022989"/>
    </source>
</evidence>
<dbReference type="InterPro" id="IPR050367">
    <property type="entry name" value="APC_superfamily"/>
</dbReference>
<feature type="transmembrane region" description="Helical" evidence="6">
    <location>
        <begin position="356"/>
        <end position="375"/>
    </location>
</feature>
<keyword evidence="4 6" id="KW-1133">Transmembrane helix</keyword>
<dbReference type="PANTHER" id="PTHR42770:SF7">
    <property type="entry name" value="MEMBRANE PROTEIN"/>
    <property type="match status" value="1"/>
</dbReference>
<feature type="transmembrane region" description="Helical" evidence="6">
    <location>
        <begin position="110"/>
        <end position="137"/>
    </location>
</feature>
<feature type="transmembrane region" description="Helical" evidence="6">
    <location>
        <begin position="381"/>
        <end position="402"/>
    </location>
</feature>
<accession>A0ABT9WPZ1</accession>
<feature type="transmembrane region" description="Helical" evidence="6">
    <location>
        <begin position="218"/>
        <end position="239"/>
    </location>
</feature>
<comment type="caution">
    <text evidence="7">The sequence shown here is derived from an EMBL/GenBank/DDBJ whole genome shotgun (WGS) entry which is preliminary data.</text>
</comment>
<gene>
    <name evidence="7" type="ORF">J2S08_001197</name>
</gene>
<comment type="subcellular location">
    <subcellularLocation>
        <location evidence="1">Cell membrane</location>
        <topology evidence="1">Multi-pass membrane protein</topology>
    </subcellularLocation>
</comment>
<evidence type="ECO:0000256" key="5">
    <source>
        <dbReference type="ARBA" id="ARBA00023136"/>
    </source>
</evidence>
<keyword evidence="3 6" id="KW-0812">Transmembrane</keyword>